<proteinExistence type="predicted"/>
<dbReference type="Gene3D" id="2.40.128.20">
    <property type="match status" value="1"/>
</dbReference>
<accession>A0A8J2HN06</accession>
<evidence type="ECO:0000256" key="1">
    <source>
        <dbReference type="SAM" id="SignalP"/>
    </source>
</evidence>
<keyword evidence="3" id="KW-1185">Reference proteome</keyword>
<dbReference type="InterPro" id="IPR012674">
    <property type="entry name" value="Calycin"/>
</dbReference>
<protein>
    <submittedName>
        <fullName evidence="2">Uncharacterized protein</fullName>
    </submittedName>
</protein>
<reference evidence="2" key="1">
    <citation type="submission" date="2021-04" db="EMBL/GenBank/DDBJ databases">
        <authorList>
            <person name="Chebbi M.A.C M."/>
        </authorList>
    </citation>
    <scope>NUCLEOTIDE SEQUENCE</scope>
</reference>
<evidence type="ECO:0000313" key="3">
    <source>
        <dbReference type="Proteomes" id="UP000786811"/>
    </source>
</evidence>
<dbReference type="OrthoDB" id="565904at2759"/>
<dbReference type="AlphaFoldDB" id="A0A8J2HN06"/>
<comment type="caution">
    <text evidence="2">The sequence shown here is derived from an EMBL/GenBank/DDBJ whole genome shotgun (WGS) entry which is preliminary data.</text>
</comment>
<name>A0A8J2HN06_COTCN</name>
<organism evidence="2 3">
    <name type="scientific">Cotesia congregata</name>
    <name type="common">Parasitoid wasp</name>
    <name type="synonym">Apanteles congregatus</name>
    <dbReference type="NCBI Taxonomy" id="51543"/>
    <lineage>
        <taxon>Eukaryota</taxon>
        <taxon>Metazoa</taxon>
        <taxon>Ecdysozoa</taxon>
        <taxon>Arthropoda</taxon>
        <taxon>Hexapoda</taxon>
        <taxon>Insecta</taxon>
        <taxon>Pterygota</taxon>
        <taxon>Neoptera</taxon>
        <taxon>Endopterygota</taxon>
        <taxon>Hymenoptera</taxon>
        <taxon>Apocrita</taxon>
        <taxon>Ichneumonoidea</taxon>
        <taxon>Braconidae</taxon>
        <taxon>Microgastrinae</taxon>
        <taxon>Cotesia</taxon>
    </lineage>
</organism>
<keyword evidence="1" id="KW-0732">Signal</keyword>
<sequence>MKILSTFIIFCSIATSFLYAQDSSDCPVPCGGGEVDLYRYAGKWRDYQQSRNNIFHFGIFPTSYWYKPVNGTSTAVVTSYSTIKKEYDTTILADAFNNGHNLGMNFELPVLGNLYREYYIRTDYDNYSLAWNCVKENNTRVLYANVFLRGDEPKVDIEEIKRRVFGEMGMEVPLMDQVDRRGCPPFSERSLL</sequence>
<dbReference type="SUPFAM" id="SSF50814">
    <property type="entry name" value="Lipocalins"/>
    <property type="match status" value="1"/>
</dbReference>
<dbReference type="EMBL" id="CAJNRD030001124">
    <property type="protein sequence ID" value="CAG5109088.1"/>
    <property type="molecule type" value="Genomic_DNA"/>
</dbReference>
<evidence type="ECO:0000313" key="2">
    <source>
        <dbReference type="EMBL" id="CAG5109088.1"/>
    </source>
</evidence>
<feature type="chain" id="PRO_5035204395" evidence="1">
    <location>
        <begin position="21"/>
        <end position="192"/>
    </location>
</feature>
<gene>
    <name evidence="2" type="ORF">HICCMSTLAB_LOCUS13724</name>
</gene>
<dbReference type="Proteomes" id="UP000786811">
    <property type="component" value="Unassembled WGS sequence"/>
</dbReference>
<feature type="signal peptide" evidence="1">
    <location>
        <begin position="1"/>
        <end position="20"/>
    </location>
</feature>